<feature type="chain" id="PRO_5008538893" description="PepSY domain-containing protein" evidence="1">
    <location>
        <begin position="27"/>
        <end position="174"/>
    </location>
</feature>
<evidence type="ECO:0000313" key="3">
    <source>
        <dbReference type="EMBL" id="ANZ43734.1"/>
    </source>
</evidence>
<dbReference type="AlphaFoldDB" id="A0A1B2I186"/>
<dbReference type="InterPro" id="IPR025711">
    <property type="entry name" value="PepSY"/>
</dbReference>
<dbReference type="Pfam" id="PF03413">
    <property type="entry name" value="PepSY"/>
    <property type="match status" value="2"/>
</dbReference>
<organism evidence="3 4">
    <name type="scientific">Cloacibacillus porcorum</name>
    <dbReference type="NCBI Taxonomy" id="1197717"/>
    <lineage>
        <taxon>Bacteria</taxon>
        <taxon>Thermotogati</taxon>
        <taxon>Synergistota</taxon>
        <taxon>Synergistia</taxon>
        <taxon>Synergistales</taxon>
        <taxon>Synergistaceae</taxon>
        <taxon>Cloacibacillus</taxon>
    </lineage>
</organism>
<keyword evidence="4" id="KW-1185">Reference proteome</keyword>
<gene>
    <name evidence="3" type="ORF">BED41_00605</name>
</gene>
<dbReference type="GeneID" id="83056350"/>
<accession>A0A1B2I186</accession>
<dbReference type="Proteomes" id="UP000093044">
    <property type="component" value="Chromosome"/>
</dbReference>
<name>A0A1B2I186_9BACT</name>
<feature type="signal peptide" evidence="1">
    <location>
        <begin position="1"/>
        <end position="26"/>
    </location>
</feature>
<dbReference type="EMBL" id="CP016757">
    <property type="protein sequence ID" value="ANZ43734.1"/>
    <property type="molecule type" value="Genomic_DNA"/>
</dbReference>
<protein>
    <recommendedName>
        <fullName evidence="2">PepSY domain-containing protein</fullName>
    </recommendedName>
</protein>
<sequence>MKKIISLAAIAAVALSLGMAAVSADAAKLIGEARAKEIALKHAGVAPQQAQFTKMKLDKKYSHTEYELKFYVGGTEYEYDINAETGEVLKFSREVKNHGAPQNAGNAGLIGEAKARGIALSRVPGAKESDIRKFKLDHDDGRQVYEGEIFYNMREYEFKIDAKSGEVVKWEIDG</sequence>
<evidence type="ECO:0000259" key="2">
    <source>
        <dbReference type="Pfam" id="PF03413"/>
    </source>
</evidence>
<reference evidence="3" key="1">
    <citation type="submission" date="2016-08" db="EMBL/GenBank/DDBJ databases">
        <title>Complete genome of Cloacibacillus porcorum.</title>
        <authorList>
            <person name="Looft T."/>
            <person name="Bayles D.O."/>
            <person name="Alt D.P."/>
        </authorList>
    </citation>
    <scope>NUCLEOTIDE SEQUENCE [LARGE SCALE GENOMIC DNA]</scope>
    <source>
        <strain evidence="3">CL-84</strain>
    </source>
</reference>
<keyword evidence="1" id="KW-0732">Signal</keyword>
<evidence type="ECO:0000313" key="4">
    <source>
        <dbReference type="Proteomes" id="UP000093044"/>
    </source>
</evidence>
<feature type="domain" description="PepSY" evidence="2">
    <location>
        <begin position="110"/>
        <end position="170"/>
    </location>
</feature>
<feature type="domain" description="PepSY" evidence="2">
    <location>
        <begin position="30"/>
        <end position="90"/>
    </location>
</feature>
<dbReference type="Gene3D" id="3.10.450.40">
    <property type="match status" value="2"/>
</dbReference>
<dbReference type="STRING" id="1197717.BED41_00605"/>
<proteinExistence type="predicted"/>
<dbReference type="RefSeq" id="WP_066741747.1">
    <property type="nucleotide sequence ID" value="NZ_CAUFKJ010000020.1"/>
</dbReference>
<dbReference type="KEGG" id="cpor:BED41_00605"/>
<evidence type="ECO:0000256" key="1">
    <source>
        <dbReference type="SAM" id="SignalP"/>
    </source>
</evidence>